<dbReference type="RefSeq" id="XP_062661212.1">
    <property type="nucleotide sequence ID" value="XM_062803590.1"/>
</dbReference>
<reference evidence="3" key="2">
    <citation type="submission" date="2023-06" db="EMBL/GenBank/DDBJ databases">
        <authorList>
            <consortium name="Lawrence Berkeley National Laboratory"/>
            <person name="Haridas S."/>
            <person name="Hensen N."/>
            <person name="Bonometti L."/>
            <person name="Westerberg I."/>
            <person name="Brannstrom I.O."/>
            <person name="Guillou S."/>
            <person name="Cros-Aarteil S."/>
            <person name="Calhoun S."/>
            <person name="Kuo A."/>
            <person name="Mondo S."/>
            <person name="Pangilinan J."/>
            <person name="Riley R."/>
            <person name="Labutti K."/>
            <person name="Andreopoulos B."/>
            <person name="Lipzen A."/>
            <person name="Chen C."/>
            <person name="Yanf M."/>
            <person name="Daum C."/>
            <person name="Ng V."/>
            <person name="Clum A."/>
            <person name="Steindorff A."/>
            <person name="Ohm R."/>
            <person name="Martin F."/>
            <person name="Silar P."/>
            <person name="Natvig D."/>
            <person name="Lalanne C."/>
            <person name="Gautier V."/>
            <person name="Ament-Velasquez S.L."/>
            <person name="Kruys A."/>
            <person name="Hutchinson M.I."/>
            <person name="Powell A.J."/>
            <person name="Barry K."/>
            <person name="Miller A.N."/>
            <person name="Grigoriev I.V."/>
            <person name="Debuchy R."/>
            <person name="Gladieux P."/>
            <person name="Thoren M.H."/>
            <person name="Johannesson H."/>
        </authorList>
    </citation>
    <scope>NUCLEOTIDE SEQUENCE</scope>
    <source>
        <strain evidence="3">CBS 168.71</strain>
    </source>
</reference>
<proteinExistence type="predicted"/>
<reference evidence="3" key="1">
    <citation type="journal article" date="2023" name="Mol. Phylogenet. Evol.">
        <title>Genome-scale phylogeny and comparative genomics of the fungal order Sordariales.</title>
        <authorList>
            <person name="Hensen N."/>
            <person name="Bonometti L."/>
            <person name="Westerberg I."/>
            <person name="Brannstrom I.O."/>
            <person name="Guillou S."/>
            <person name="Cros-Aarteil S."/>
            <person name="Calhoun S."/>
            <person name="Haridas S."/>
            <person name="Kuo A."/>
            <person name="Mondo S."/>
            <person name="Pangilinan J."/>
            <person name="Riley R."/>
            <person name="LaButti K."/>
            <person name="Andreopoulos B."/>
            <person name="Lipzen A."/>
            <person name="Chen C."/>
            <person name="Yan M."/>
            <person name="Daum C."/>
            <person name="Ng V."/>
            <person name="Clum A."/>
            <person name="Steindorff A."/>
            <person name="Ohm R.A."/>
            <person name="Martin F."/>
            <person name="Silar P."/>
            <person name="Natvig D.O."/>
            <person name="Lalanne C."/>
            <person name="Gautier V."/>
            <person name="Ament-Velasquez S.L."/>
            <person name="Kruys A."/>
            <person name="Hutchinson M.I."/>
            <person name="Powell A.J."/>
            <person name="Barry K."/>
            <person name="Miller A.N."/>
            <person name="Grigoriev I.V."/>
            <person name="Debuchy R."/>
            <person name="Gladieux P."/>
            <person name="Hiltunen Thoren M."/>
            <person name="Johannesson H."/>
        </authorList>
    </citation>
    <scope>NUCLEOTIDE SEQUENCE</scope>
    <source>
        <strain evidence="3">CBS 168.71</strain>
    </source>
</reference>
<comment type="caution">
    <text evidence="3">The sequence shown here is derived from an EMBL/GenBank/DDBJ whole genome shotgun (WGS) entry which is preliminary data.</text>
</comment>
<keyword evidence="1" id="KW-0812">Transmembrane</keyword>
<feature type="transmembrane region" description="Helical" evidence="1">
    <location>
        <begin position="201"/>
        <end position="222"/>
    </location>
</feature>
<feature type="transmembrane region" description="Helical" evidence="1">
    <location>
        <begin position="175"/>
        <end position="194"/>
    </location>
</feature>
<feature type="domain" description="DUF6594" evidence="2">
    <location>
        <begin position="20"/>
        <end position="239"/>
    </location>
</feature>
<keyword evidence="4" id="KW-1185">Reference proteome</keyword>
<sequence>MAASEAQNFVQYVNRSLDEEESFHFLRFEFLQRLNLSHFHVKLARIKSRIQKQEECSEDELETLQGLLKDYATAIRDYRYLRSCRPVPRAEMRLRKALLQRYFQSDDDFQDPFHSHYCFFEDEKSQVDPLRATLMQRLPVALTYSSEERRQRPREYEEGKAPLLASAFVDRSVRFITAMTGGVFLVGPMLIMSLHPSQTKSLLTVSVALVVFSLVLSFGIRVSNVETLVATATYAAVLVVFVGTSSAGVGS</sequence>
<evidence type="ECO:0000256" key="1">
    <source>
        <dbReference type="SAM" id="Phobius"/>
    </source>
</evidence>
<dbReference type="EMBL" id="JAUEPN010000003">
    <property type="protein sequence ID" value="KAK3297698.1"/>
    <property type="molecule type" value="Genomic_DNA"/>
</dbReference>
<accession>A0AAE0HJF8</accession>
<dbReference type="Pfam" id="PF20237">
    <property type="entry name" value="DUF6594"/>
    <property type="match status" value="1"/>
</dbReference>
<keyword evidence="1" id="KW-1133">Transmembrane helix</keyword>
<evidence type="ECO:0000259" key="2">
    <source>
        <dbReference type="Pfam" id="PF20237"/>
    </source>
</evidence>
<evidence type="ECO:0000313" key="3">
    <source>
        <dbReference type="EMBL" id="KAK3297698.1"/>
    </source>
</evidence>
<dbReference type="GeneID" id="87840538"/>
<protein>
    <recommendedName>
        <fullName evidence="2">DUF6594 domain-containing protein</fullName>
    </recommendedName>
</protein>
<dbReference type="InterPro" id="IPR046529">
    <property type="entry name" value="DUF6594"/>
</dbReference>
<dbReference type="AlphaFoldDB" id="A0AAE0HJF8"/>
<organism evidence="3 4">
    <name type="scientific">Chaetomium fimeti</name>
    <dbReference type="NCBI Taxonomy" id="1854472"/>
    <lineage>
        <taxon>Eukaryota</taxon>
        <taxon>Fungi</taxon>
        <taxon>Dikarya</taxon>
        <taxon>Ascomycota</taxon>
        <taxon>Pezizomycotina</taxon>
        <taxon>Sordariomycetes</taxon>
        <taxon>Sordariomycetidae</taxon>
        <taxon>Sordariales</taxon>
        <taxon>Chaetomiaceae</taxon>
        <taxon>Chaetomium</taxon>
    </lineage>
</organism>
<evidence type="ECO:0000313" key="4">
    <source>
        <dbReference type="Proteomes" id="UP001278766"/>
    </source>
</evidence>
<keyword evidence="1" id="KW-0472">Membrane</keyword>
<name>A0AAE0HJF8_9PEZI</name>
<gene>
    <name evidence="3" type="ORF">B0H64DRAFT_392821</name>
</gene>
<feature type="transmembrane region" description="Helical" evidence="1">
    <location>
        <begin position="228"/>
        <end position="249"/>
    </location>
</feature>
<dbReference type="Proteomes" id="UP001278766">
    <property type="component" value="Unassembled WGS sequence"/>
</dbReference>